<keyword evidence="5 6" id="KW-0472">Membrane</keyword>
<dbReference type="Pfam" id="PF03073">
    <property type="entry name" value="TspO_MBR"/>
    <property type="match status" value="1"/>
</dbReference>
<dbReference type="InterPro" id="IPR004307">
    <property type="entry name" value="TspO_MBR"/>
</dbReference>
<comment type="caution">
    <text evidence="7">The sequence shown here is derived from an EMBL/GenBank/DDBJ whole genome shotgun (WGS) entry which is preliminary data.</text>
</comment>
<comment type="similarity">
    <text evidence="2">Belongs to the TspO/BZRP family.</text>
</comment>
<dbReference type="InterPro" id="IPR038330">
    <property type="entry name" value="TspO/MBR-related_sf"/>
</dbReference>
<keyword evidence="8" id="KW-1185">Reference proteome</keyword>
<dbReference type="Proteomes" id="UP001620645">
    <property type="component" value="Unassembled WGS sequence"/>
</dbReference>
<accession>A0ABD2J4Q6</accession>
<evidence type="ECO:0000256" key="1">
    <source>
        <dbReference type="ARBA" id="ARBA00004141"/>
    </source>
</evidence>
<evidence type="ECO:0000256" key="6">
    <source>
        <dbReference type="SAM" id="Phobius"/>
    </source>
</evidence>
<proteinExistence type="inferred from homology"/>
<gene>
    <name evidence="7" type="ORF">niasHS_008129</name>
</gene>
<feature type="transmembrane region" description="Helical" evidence="6">
    <location>
        <begin position="53"/>
        <end position="72"/>
    </location>
</feature>
<organism evidence="7 8">
    <name type="scientific">Heterodera schachtii</name>
    <name type="common">Sugarbeet cyst nematode worm</name>
    <name type="synonym">Tylenchus schachtii</name>
    <dbReference type="NCBI Taxonomy" id="97005"/>
    <lineage>
        <taxon>Eukaryota</taxon>
        <taxon>Metazoa</taxon>
        <taxon>Ecdysozoa</taxon>
        <taxon>Nematoda</taxon>
        <taxon>Chromadorea</taxon>
        <taxon>Rhabditida</taxon>
        <taxon>Tylenchina</taxon>
        <taxon>Tylenchomorpha</taxon>
        <taxon>Tylenchoidea</taxon>
        <taxon>Heteroderidae</taxon>
        <taxon>Heteroderinae</taxon>
        <taxon>Heterodera</taxon>
    </lineage>
</organism>
<evidence type="ECO:0000256" key="3">
    <source>
        <dbReference type="ARBA" id="ARBA00022692"/>
    </source>
</evidence>
<evidence type="ECO:0000256" key="5">
    <source>
        <dbReference type="ARBA" id="ARBA00023136"/>
    </source>
</evidence>
<reference evidence="7 8" key="1">
    <citation type="submission" date="2024-10" db="EMBL/GenBank/DDBJ databases">
        <authorList>
            <person name="Kim D."/>
        </authorList>
    </citation>
    <scope>NUCLEOTIDE SEQUENCE [LARGE SCALE GENOMIC DNA]</scope>
    <source>
        <strain evidence="7">Taebaek</strain>
    </source>
</reference>
<feature type="transmembrane region" description="Helical" evidence="6">
    <location>
        <begin position="110"/>
        <end position="131"/>
    </location>
</feature>
<evidence type="ECO:0000256" key="4">
    <source>
        <dbReference type="ARBA" id="ARBA00022989"/>
    </source>
</evidence>
<evidence type="ECO:0000256" key="2">
    <source>
        <dbReference type="ARBA" id="ARBA00007524"/>
    </source>
</evidence>
<name>A0ABD2J4Q6_HETSC</name>
<comment type="subcellular location">
    <subcellularLocation>
        <location evidence="1">Membrane</location>
        <topology evidence="1">Multi-pass membrane protein</topology>
    </subcellularLocation>
</comment>
<protein>
    <submittedName>
        <fullName evidence="7">Uncharacterized protein</fullName>
    </submittedName>
</protein>
<dbReference type="EMBL" id="JBICCN010000217">
    <property type="protein sequence ID" value="KAL3086072.1"/>
    <property type="molecule type" value="Genomic_DNA"/>
</dbReference>
<evidence type="ECO:0000313" key="7">
    <source>
        <dbReference type="EMBL" id="KAL3086072.1"/>
    </source>
</evidence>
<keyword evidence="4 6" id="KW-1133">Transmembrane helix</keyword>
<feature type="transmembrane region" description="Helical" evidence="6">
    <location>
        <begin position="21"/>
        <end position="41"/>
    </location>
</feature>
<dbReference type="Gene3D" id="1.20.1260.100">
    <property type="entry name" value="TspO/MBR protein"/>
    <property type="match status" value="1"/>
</dbReference>
<dbReference type="AlphaFoldDB" id="A0ABD2J4Q6"/>
<keyword evidence="3 6" id="KW-0812">Transmembrane</keyword>
<dbReference type="GO" id="GO:0016020">
    <property type="term" value="C:membrane"/>
    <property type="evidence" value="ECO:0007669"/>
    <property type="project" value="UniProtKB-SubCell"/>
</dbReference>
<feature type="transmembrane region" description="Helical" evidence="6">
    <location>
        <begin position="79"/>
        <end position="98"/>
    </location>
</feature>
<evidence type="ECO:0000313" key="8">
    <source>
        <dbReference type="Proteomes" id="UP001620645"/>
    </source>
</evidence>
<sequence length="213" mass="24209">MSSSHRRDLEAFSSKWLDPRIFTALDLILAVPFGYAAHRVYQNGGGFENTDTAWALGCFGLNMFTCLATTFNSKKIGNFEILVYTYILCTAVTTSLAFYKIDEVACYCTVPYTCRAASFLAASVCAASVALTERRKCLRRKCQRRKCQRRKCRITVETCAADTCVAQLRYRHLRRAQICGASVDFAERSQLSVFVAWRKSRNTRHNTLETWLD</sequence>